<keyword evidence="1" id="KW-0808">Transferase</keyword>
<keyword evidence="4" id="KW-0175">Coiled coil</keyword>
<dbReference type="InterPro" id="IPR003594">
    <property type="entry name" value="HATPase_dom"/>
</dbReference>
<feature type="domain" description="Signal transduction histidine kinase subgroup 3 dimerisation and phosphoacceptor" evidence="7">
    <location>
        <begin position="263"/>
        <end position="330"/>
    </location>
</feature>
<dbReference type="EMBL" id="SZZH01000001">
    <property type="protein sequence ID" value="TKV60587.1"/>
    <property type="molecule type" value="Genomic_DNA"/>
</dbReference>
<evidence type="ECO:0000256" key="3">
    <source>
        <dbReference type="ARBA" id="ARBA00023012"/>
    </source>
</evidence>
<dbReference type="OrthoDB" id="144293at2"/>
<dbReference type="GO" id="GO:0000155">
    <property type="term" value="F:phosphorelay sensor kinase activity"/>
    <property type="evidence" value="ECO:0007669"/>
    <property type="project" value="InterPro"/>
</dbReference>
<evidence type="ECO:0000313" key="9">
    <source>
        <dbReference type="Proteomes" id="UP000306985"/>
    </source>
</evidence>
<dbReference type="AlphaFoldDB" id="A0A4U6QJE4"/>
<dbReference type="InterPro" id="IPR036890">
    <property type="entry name" value="HATPase_C_sf"/>
</dbReference>
<comment type="caution">
    <text evidence="8">The sequence shown here is derived from an EMBL/GenBank/DDBJ whole genome shotgun (WGS) entry which is preliminary data.</text>
</comment>
<proteinExistence type="predicted"/>
<keyword evidence="2 8" id="KW-0418">Kinase</keyword>
<evidence type="ECO:0000256" key="4">
    <source>
        <dbReference type="SAM" id="Coils"/>
    </source>
</evidence>
<evidence type="ECO:0000256" key="2">
    <source>
        <dbReference type="ARBA" id="ARBA00022777"/>
    </source>
</evidence>
<feature type="coiled-coil region" evidence="4">
    <location>
        <begin position="235"/>
        <end position="262"/>
    </location>
</feature>
<feature type="domain" description="Histidine kinase/HSP90-like ATPase" evidence="6">
    <location>
        <begin position="372"/>
        <end position="466"/>
    </location>
</feature>
<name>A0A4U6QJE4_9ACTN</name>
<feature type="transmembrane region" description="Helical" evidence="5">
    <location>
        <begin position="216"/>
        <end position="239"/>
    </location>
</feature>
<dbReference type="Proteomes" id="UP000306985">
    <property type="component" value="Unassembled WGS sequence"/>
</dbReference>
<accession>A0A4U6QJE4</accession>
<feature type="transmembrane region" description="Helical" evidence="5">
    <location>
        <begin position="38"/>
        <end position="61"/>
    </location>
</feature>
<protein>
    <submittedName>
        <fullName evidence="8">Integral membrane sensor signal transduction histidine kinase</fullName>
    </submittedName>
</protein>
<keyword evidence="5" id="KW-1133">Transmembrane helix</keyword>
<dbReference type="GO" id="GO:0016020">
    <property type="term" value="C:membrane"/>
    <property type="evidence" value="ECO:0007669"/>
    <property type="project" value="InterPro"/>
</dbReference>
<dbReference type="InterPro" id="IPR011712">
    <property type="entry name" value="Sig_transdc_His_kin_sub3_dim/P"/>
</dbReference>
<dbReference type="PANTHER" id="PTHR24421">
    <property type="entry name" value="NITRATE/NITRITE SENSOR PROTEIN NARX-RELATED"/>
    <property type="match status" value="1"/>
</dbReference>
<dbReference type="RefSeq" id="WP_137447891.1">
    <property type="nucleotide sequence ID" value="NZ_SZZH01000001.1"/>
</dbReference>
<reference evidence="8 9" key="1">
    <citation type="submission" date="2019-05" db="EMBL/GenBank/DDBJ databases">
        <title>Nakamurella sp. N5BH11, whole genome shotgun sequence.</title>
        <authorList>
            <person name="Tuo L."/>
        </authorList>
    </citation>
    <scope>NUCLEOTIDE SEQUENCE [LARGE SCALE GENOMIC DNA]</scope>
    <source>
        <strain evidence="8 9">N5BH11</strain>
    </source>
</reference>
<dbReference type="Pfam" id="PF02518">
    <property type="entry name" value="HATPase_c"/>
    <property type="match status" value="1"/>
</dbReference>
<evidence type="ECO:0000256" key="1">
    <source>
        <dbReference type="ARBA" id="ARBA00022679"/>
    </source>
</evidence>
<keyword evidence="9" id="KW-1185">Reference proteome</keyword>
<evidence type="ECO:0000259" key="6">
    <source>
        <dbReference type="Pfam" id="PF02518"/>
    </source>
</evidence>
<evidence type="ECO:0000259" key="7">
    <source>
        <dbReference type="Pfam" id="PF07730"/>
    </source>
</evidence>
<evidence type="ECO:0000256" key="5">
    <source>
        <dbReference type="SAM" id="Phobius"/>
    </source>
</evidence>
<sequence length="467" mass="49725">MSHPTEEPVDPPPPPPGWVDLTVGAQEQTAPALRRRRVLLQVVLLALVVVAAVAVAGVVAARRLAEAEAVADAAKTADLLAELLLQPALQDGLLDGDPGSVAAIDGVVREHVLAGPPVVRLKVWDPTGRVLYSDEPRLIGQTFPLGQDEREVFAVPATRAEVSDLAAPENVYERGNDQLLETYRPVWTPSGAPLLFEAYFRYDEVTARSSQLFRGFAGITLSSLLLLVVLLLPVLWRLLDRLSAAQRQRESLLQRAVDASAEERRRIAGTVHDGVVQDLVATSFAVAGAAERAATEGRDQAATELRQAAATVRSSIGGLRSLLLDIYPPRLADGGLTAALQDLAGELRVRGIDVRVQVSAEIAPADLNAERQRLIYRVARECLGNVGRHSGATAAVVSVRPADAPGEAILEIVDNGVGFDADQVVHDPPPGHFGVQVLADVAAEAGASLRVRTAPGAGTRWQLRFPT</sequence>
<dbReference type="SUPFAM" id="SSF55874">
    <property type="entry name" value="ATPase domain of HSP90 chaperone/DNA topoisomerase II/histidine kinase"/>
    <property type="match status" value="1"/>
</dbReference>
<dbReference type="CDD" id="cd16917">
    <property type="entry name" value="HATPase_UhpB-NarQ-NarX-like"/>
    <property type="match status" value="1"/>
</dbReference>
<dbReference type="Gene3D" id="1.20.5.1930">
    <property type="match status" value="1"/>
</dbReference>
<dbReference type="GO" id="GO:0046983">
    <property type="term" value="F:protein dimerization activity"/>
    <property type="evidence" value="ECO:0007669"/>
    <property type="project" value="InterPro"/>
</dbReference>
<keyword evidence="5" id="KW-0472">Membrane</keyword>
<gene>
    <name evidence="8" type="ORF">FDO65_02475</name>
</gene>
<dbReference type="Pfam" id="PF07730">
    <property type="entry name" value="HisKA_3"/>
    <property type="match status" value="1"/>
</dbReference>
<dbReference type="InterPro" id="IPR050482">
    <property type="entry name" value="Sensor_HK_TwoCompSys"/>
</dbReference>
<organism evidence="8 9">
    <name type="scientific">Nakamurella flava</name>
    <dbReference type="NCBI Taxonomy" id="2576308"/>
    <lineage>
        <taxon>Bacteria</taxon>
        <taxon>Bacillati</taxon>
        <taxon>Actinomycetota</taxon>
        <taxon>Actinomycetes</taxon>
        <taxon>Nakamurellales</taxon>
        <taxon>Nakamurellaceae</taxon>
        <taxon>Nakamurella</taxon>
    </lineage>
</organism>
<evidence type="ECO:0000313" key="8">
    <source>
        <dbReference type="EMBL" id="TKV60587.1"/>
    </source>
</evidence>
<keyword evidence="5" id="KW-0812">Transmembrane</keyword>
<keyword evidence="3" id="KW-0902">Two-component regulatory system</keyword>
<dbReference type="Gene3D" id="3.30.565.10">
    <property type="entry name" value="Histidine kinase-like ATPase, C-terminal domain"/>
    <property type="match status" value="1"/>
</dbReference>